<evidence type="ECO:0000313" key="1">
    <source>
        <dbReference type="EMBL" id="MFD2705421.1"/>
    </source>
</evidence>
<dbReference type="Proteomes" id="UP001597520">
    <property type="component" value="Unassembled WGS sequence"/>
</dbReference>
<reference evidence="2" key="1">
    <citation type="journal article" date="2019" name="Int. J. Syst. Evol. Microbiol.">
        <title>The Global Catalogue of Microorganisms (GCM) 10K type strain sequencing project: providing services to taxonomists for standard genome sequencing and annotation.</title>
        <authorList>
            <consortium name="The Broad Institute Genomics Platform"/>
            <consortium name="The Broad Institute Genome Sequencing Center for Infectious Disease"/>
            <person name="Wu L."/>
            <person name="Ma J."/>
        </authorList>
    </citation>
    <scope>NUCLEOTIDE SEQUENCE [LARGE SCALE GENOMIC DNA]</scope>
    <source>
        <strain evidence="2">KCTC 33792</strain>
    </source>
</reference>
<gene>
    <name evidence="1" type="ORF">ACFSUB_08070</name>
</gene>
<comment type="caution">
    <text evidence="1">The sequence shown here is derived from an EMBL/GenBank/DDBJ whole genome shotgun (WGS) entry which is preliminary data.</text>
</comment>
<name>A0ABW5T0X4_9BACI</name>
<keyword evidence="2" id="KW-1185">Reference proteome</keyword>
<sequence length="105" mass="11873">MMCCGHRAGLQALFLYKADSQSELYFYLEVVDRHSLTTTSRQISGKVGRYLLPGTTSLLIHYANGSYNYSPDQFIPLPPIELVIINWITRRLTAAAPEDTMHLIP</sequence>
<protein>
    <recommendedName>
        <fullName evidence="3">DNA repair protein RecO</fullName>
    </recommendedName>
</protein>
<evidence type="ECO:0000313" key="2">
    <source>
        <dbReference type="Proteomes" id="UP001597520"/>
    </source>
</evidence>
<evidence type="ECO:0008006" key="3">
    <source>
        <dbReference type="Google" id="ProtNLM"/>
    </source>
</evidence>
<accession>A0ABW5T0X4</accession>
<dbReference type="RefSeq" id="WP_380712668.1">
    <property type="nucleotide sequence ID" value="NZ_JBHUML010000002.1"/>
</dbReference>
<dbReference type="EMBL" id="JBHUML010000002">
    <property type="protein sequence ID" value="MFD2705421.1"/>
    <property type="molecule type" value="Genomic_DNA"/>
</dbReference>
<proteinExistence type="predicted"/>
<organism evidence="1 2">
    <name type="scientific">Salibacterium lacus</name>
    <dbReference type="NCBI Taxonomy" id="1898109"/>
    <lineage>
        <taxon>Bacteria</taxon>
        <taxon>Bacillati</taxon>
        <taxon>Bacillota</taxon>
        <taxon>Bacilli</taxon>
        <taxon>Bacillales</taxon>
        <taxon>Bacillaceae</taxon>
    </lineage>
</organism>